<sequence length="482" mass="56103">MRILIADDERLVRVSLISMLRELYPGEHEIDCAKDGEEMVEMVNRASYDVVFLDINMPKKSGLDALELCKPYFDGTVWCVLTGYTEFQFAKRSISLGVKEYLLKPLDIQELKHFMDAIVNEKKGKKKDRRQLFANKISQAFALADTMGIVNQMWPERKEAQYSIYLFLADTAGNIERQAVYAKLYGDLKENLDRIIEETDQYALFFLQSGELCLLLEGKEYDRISAYLKIHGTEYDMRAKITALWSKAKDFKELYLHKQLLLALSPIRILEDDLTTISMEELRNRSRIMEKRYFCEKIEMLTACYLTENYEGANKILQEMEGNEKLKETFGQIRKDSLLFYLSVVWNDKFEGSAYEELVRQLREVIQKGIVEGCGRKKDLIQQIKDYVAANYMEDVTIAAIGNRFGITPSYISRVFKDKTGEKYIDYVTHIRMKKAREILLNEPEVSVKEVAERVGYVSEKHFSRTFKKYFHCNPSLLASSL</sequence>
<dbReference type="RefSeq" id="WP_160561265.1">
    <property type="nucleotide sequence ID" value="NZ_QZDT01000033.1"/>
</dbReference>
<feature type="domain" description="Response regulatory" evidence="8">
    <location>
        <begin position="2"/>
        <end position="119"/>
    </location>
</feature>
<protein>
    <recommendedName>
        <fullName evidence="1">Stage 0 sporulation protein A homolog</fullName>
    </recommendedName>
</protein>
<evidence type="ECO:0000256" key="2">
    <source>
        <dbReference type="ARBA" id="ARBA00023015"/>
    </source>
</evidence>
<keyword evidence="3" id="KW-0238">DNA-binding</keyword>
<dbReference type="Gene3D" id="1.10.10.60">
    <property type="entry name" value="Homeodomain-like"/>
    <property type="match status" value="2"/>
</dbReference>
<dbReference type="InterPro" id="IPR009057">
    <property type="entry name" value="Homeodomain-like_sf"/>
</dbReference>
<organism evidence="9 10">
    <name type="scientific">Parablautia muri</name>
    <dbReference type="NCBI Taxonomy" id="2320879"/>
    <lineage>
        <taxon>Bacteria</taxon>
        <taxon>Bacillati</taxon>
        <taxon>Bacillota</taxon>
        <taxon>Clostridia</taxon>
        <taxon>Lachnospirales</taxon>
        <taxon>Lachnospiraceae</taxon>
        <taxon>Parablautia</taxon>
    </lineage>
</organism>
<dbReference type="EMBL" id="QZDT01000033">
    <property type="protein sequence ID" value="NBJ94227.1"/>
    <property type="molecule type" value="Genomic_DNA"/>
</dbReference>
<dbReference type="SMART" id="SM00448">
    <property type="entry name" value="REC"/>
    <property type="match status" value="1"/>
</dbReference>
<dbReference type="GO" id="GO:0000160">
    <property type="term" value="P:phosphorelay signal transduction system"/>
    <property type="evidence" value="ECO:0007669"/>
    <property type="project" value="InterPro"/>
</dbReference>
<comment type="caution">
    <text evidence="9">The sequence shown here is derived from an EMBL/GenBank/DDBJ whole genome shotgun (WGS) entry which is preliminary data.</text>
</comment>
<evidence type="ECO:0000313" key="9">
    <source>
        <dbReference type="EMBL" id="NBJ94227.1"/>
    </source>
</evidence>
<evidence type="ECO:0000256" key="6">
    <source>
        <dbReference type="PROSITE-ProRule" id="PRU00169"/>
    </source>
</evidence>
<evidence type="ECO:0000256" key="3">
    <source>
        <dbReference type="ARBA" id="ARBA00023125"/>
    </source>
</evidence>
<dbReference type="SUPFAM" id="SSF52172">
    <property type="entry name" value="CheY-like"/>
    <property type="match status" value="1"/>
</dbReference>
<evidence type="ECO:0000256" key="4">
    <source>
        <dbReference type="ARBA" id="ARBA00023163"/>
    </source>
</evidence>
<dbReference type="PANTHER" id="PTHR43280:SF2">
    <property type="entry name" value="HTH-TYPE TRANSCRIPTIONAL REGULATOR EXSA"/>
    <property type="match status" value="1"/>
</dbReference>
<dbReference type="PROSITE" id="PS01124">
    <property type="entry name" value="HTH_ARAC_FAMILY_2"/>
    <property type="match status" value="1"/>
</dbReference>
<dbReference type="GO" id="GO:0003700">
    <property type="term" value="F:DNA-binding transcription factor activity"/>
    <property type="evidence" value="ECO:0007669"/>
    <property type="project" value="InterPro"/>
</dbReference>
<dbReference type="InterPro" id="IPR011006">
    <property type="entry name" value="CheY-like_superfamily"/>
</dbReference>
<feature type="modified residue" description="4-aspartylphosphate" evidence="6">
    <location>
        <position position="54"/>
    </location>
</feature>
<dbReference type="PANTHER" id="PTHR43280">
    <property type="entry name" value="ARAC-FAMILY TRANSCRIPTIONAL REGULATOR"/>
    <property type="match status" value="1"/>
</dbReference>
<evidence type="ECO:0000259" key="8">
    <source>
        <dbReference type="PROSITE" id="PS50110"/>
    </source>
</evidence>
<gene>
    <name evidence="9" type="ORF">D5281_16945</name>
</gene>
<keyword evidence="6" id="KW-0597">Phosphoprotein</keyword>
<proteinExistence type="predicted"/>
<feature type="domain" description="HTH araC/xylS-type" evidence="7">
    <location>
        <begin position="382"/>
        <end position="481"/>
    </location>
</feature>
<dbReference type="CDD" id="cd17536">
    <property type="entry name" value="REC_YesN-like"/>
    <property type="match status" value="1"/>
</dbReference>
<evidence type="ECO:0000256" key="1">
    <source>
        <dbReference type="ARBA" id="ARBA00018672"/>
    </source>
</evidence>
<accession>A0A9X5GUM0</accession>
<dbReference type="SUPFAM" id="SSF46689">
    <property type="entry name" value="Homeodomain-like"/>
    <property type="match status" value="2"/>
</dbReference>
<dbReference type="Pfam" id="PF00072">
    <property type="entry name" value="Response_reg"/>
    <property type="match status" value="1"/>
</dbReference>
<dbReference type="InterPro" id="IPR001789">
    <property type="entry name" value="Sig_transdc_resp-reg_receiver"/>
</dbReference>
<name>A0A9X5GUM0_9FIRM</name>
<keyword evidence="4" id="KW-0804">Transcription</keyword>
<reference evidence="9" key="1">
    <citation type="submission" date="2018-09" db="EMBL/GenBank/DDBJ databases">
        <title>Murine metabolic-syndrome-specific gut microbial biobank.</title>
        <authorList>
            <person name="Liu C."/>
        </authorList>
    </citation>
    <scope>NUCLEOTIDE SEQUENCE</scope>
    <source>
        <strain evidence="9">D42-62</strain>
    </source>
</reference>
<dbReference type="AlphaFoldDB" id="A0A9X5GUM0"/>
<evidence type="ECO:0000313" key="10">
    <source>
        <dbReference type="Proteomes" id="UP001154420"/>
    </source>
</evidence>
<evidence type="ECO:0000256" key="5">
    <source>
        <dbReference type="ARBA" id="ARBA00024867"/>
    </source>
</evidence>
<dbReference type="Pfam" id="PF12833">
    <property type="entry name" value="HTH_18"/>
    <property type="match status" value="1"/>
</dbReference>
<dbReference type="SMART" id="SM00342">
    <property type="entry name" value="HTH_ARAC"/>
    <property type="match status" value="1"/>
</dbReference>
<dbReference type="Proteomes" id="UP001154420">
    <property type="component" value="Unassembled WGS sequence"/>
</dbReference>
<dbReference type="Gene3D" id="3.40.50.2300">
    <property type="match status" value="1"/>
</dbReference>
<comment type="function">
    <text evidence="5">May play the central regulatory role in sporulation. It may be an element of the effector pathway responsible for the activation of sporulation genes in response to nutritional stress. Spo0A may act in concert with spo0H (a sigma factor) to control the expression of some genes that are critical to the sporulation process.</text>
</comment>
<dbReference type="PROSITE" id="PS50110">
    <property type="entry name" value="RESPONSE_REGULATORY"/>
    <property type="match status" value="1"/>
</dbReference>
<evidence type="ECO:0000259" key="7">
    <source>
        <dbReference type="PROSITE" id="PS01124"/>
    </source>
</evidence>
<dbReference type="OrthoDB" id="2546565at2"/>
<keyword evidence="10" id="KW-1185">Reference proteome</keyword>
<dbReference type="GO" id="GO:0043565">
    <property type="term" value="F:sequence-specific DNA binding"/>
    <property type="evidence" value="ECO:0007669"/>
    <property type="project" value="InterPro"/>
</dbReference>
<keyword evidence="2" id="KW-0805">Transcription regulation</keyword>
<dbReference type="InterPro" id="IPR018060">
    <property type="entry name" value="HTH_AraC"/>
</dbReference>